<evidence type="ECO:0000256" key="12">
    <source>
        <dbReference type="SAM" id="SignalP"/>
    </source>
</evidence>
<comment type="similarity">
    <text evidence="10 11">Belongs to the TonB-dependent receptor family.</text>
</comment>
<evidence type="ECO:0000256" key="6">
    <source>
        <dbReference type="ARBA" id="ARBA00023004"/>
    </source>
</evidence>
<keyword evidence="3 10" id="KW-1134">Transmembrane beta strand</keyword>
<dbReference type="InterPro" id="IPR011662">
    <property type="entry name" value="Secretin/TonB_short_N"/>
</dbReference>
<dbReference type="InterPro" id="IPR008969">
    <property type="entry name" value="CarboxyPept-like_regulatory"/>
</dbReference>
<keyword evidence="15" id="KW-1185">Reference proteome</keyword>
<evidence type="ECO:0000256" key="10">
    <source>
        <dbReference type="PROSITE-ProRule" id="PRU01360"/>
    </source>
</evidence>
<dbReference type="InterPro" id="IPR023996">
    <property type="entry name" value="TonB-dep_OMP_SusC/RagA"/>
</dbReference>
<dbReference type="PROSITE" id="PS52016">
    <property type="entry name" value="TONB_DEPENDENT_REC_3"/>
    <property type="match status" value="1"/>
</dbReference>
<dbReference type="GO" id="GO:0006826">
    <property type="term" value="P:iron ion transport"/>
    <property type="evidence" value="ECO:0007669"/>
    <property type="project" value="UniProtKB-KW"/>
</dbReference>
<dbReference type="GO" id="GO:0009279">
    <property type="term" value="C:cell outer membrane"/>
    <property type="evidence" value="ECO:0007669"/>
    <property type="project" value="UniProtKB-SubCell"/>
</dbReference>
<dbReference type="SUPFAM" id="SSF49464">
    <property type="entry name" value="Carboxypeptidase regulatory domain-like"/>
    <property type="match status" value="1"/>
</dbReference>
<keyword evidence="6" id="KW-0408">Iron</keyword>
<sequence>MKLTALLVIIAISQALAINSYSQGTRLSLNMSNTTVKNVLMEIEQNSEFFFLYSNELIDVNRRVSINLSDKKVSEVLDEVFRGTNVKYDIKDRQIILSPAQQENVGSVYTSQQPVLVRGSVSDESGSPIPGATVMQKGTSKGTITDFDGNFSIEVSGSNPVLVISFVGMKSEEVGYTGQQAINVTLKADVVGLEEVVAIGYGRNSRKNLSSAVTSVKSDDLNRGAIADVGTLLQGKVPGLNISSSGDPTRGATIIMRGASTINSSQSPFYVIDGVPGADISLVAPDDIVSVDVLKDAAATSIYGNRAANGVIMITTRKGKKDLEQISYNGYVGIESVSNQLDMMDANQLRSFLDKNNMNFAPEDDMGANTNWQKEIQRSAAISTSHNLSYSGGNERSNYIASITYIDKQGILLSSNQNRIVARMAIEQLAFNDKVKFGLSVTNSNIKNTKVPQRNTALLQAAKYLPVTSPKNEDGTYFENFNHSGYFNPLAIIEQADDDSKINTLLGNFTTEITLPYGFKYNLNVAYQRSASLNGEYYNSYYATNYNSAQFYNNPEPPATHSIINFGSNGLASRSSYENTNIILENYLTWAREFEKHTINAVVGYSWQDNVFGDGFTSSNTNFPVDDVSYNNLALGNYAAVNGFIVNFGDAYAYQKTRLISDFARLNYSYDNKYMLQASIRRDGSSVFGENNEWGYFPSVGLAWRIDQEEFMQSQSLFSDLKLRGSFGVTGNSSGFNAYTAQFIVGPLGTYYSQGNQIFAYGPNQAANPDLAWEKTATTNLGLDFTVLNGKLSGYVEVYNKKTTDMIYTYNVNTVLVPAGVITANGGEMSNKGVEVSLNVTPVKSQDFTWTSSINLAHNKNVIEKLQNALFTGGDSVRITQPDGGGQTGSTLQILKEGKPIGQFFTLEYAGKNSEGVSQYVAADGSLTTNPAIGVDYHYMGSPQPKLLMGWTNDFKYKNFDLNIFIRGVFGNKVFNATRADLFRPSTAHSANILVDVANESPLDLNSYKYSSRFIENGSYIRLDNATLGYNFRNPGKSVKNLRIYTSVNNLFTITKYKGIDPEVEQGGIAPGVDSNNFYPKTRTVLFGLKATF</sequence>
<evidence type="ECO:0000313" key="14">
    <source>
        <dbReference type="EMBL" id="MCW0482039.1"/>
    </source>
</evidence>
<keyword evidence="9 10" id="KW-0998">Cell outer membrane</keyword>
<dbReference type="SMART" id="SM00965">
    <property type="entry name" value="STN"/>
    <property type="match status" value="1"/>
</dbReference>
<dbReference type="Pfam" id="PF07660">
    <property type="entry name" value="STN"/>
    <property type="match status" value="1"/>
</dbReference>
<dbReference type="Gene3D" id="2.40.170.20">
    <property type="entry name" value="TonB-dependent receptor, beta-barrel domain"/>
    <property type="match status" value="1"/>
</dbReference>
<dbReference type="Gene3D" id="2.170.130.10">
    <property type="entry name" value="TonB-dependent receptor, plug domain"/>
    <property type="match status" value="1"/>
</dbReference>
<dbReference type="InterPro" id="IPR000531">
    <property type="entry name" value="Beta-barrel_TonB"/>
</dbReference>
<dbReference type="RefSeq" id="WP_282590644.1">
    <property type="nucleotide sequence ID" value="NZ_JAPAAF010000004.1"/>
</dbReference>
<gene>
    <name evidence="14" type="ORF">N2K84_04795</name>
</gene>
<keyword evidence="12" id="KW-0732">Signal</keyword>
<accession>A0AA41Y225</accession>
<keyword evidence="8 10" id="KW-0472">Membrane</keyword>
<dbReference type="NCBIfam" id="TIGR04057">
    <property type="entry name" value="SusC_RagA_signa"/>
    <property type="match status" value="1"/>
</dbReference>
<dbReference type="SUPFAM" id="SSF56935">
    <property type="entry name" value="Porins"/>
    <property type="match status" value="1"/>
</dbReference>
<dbReference type="InterPro" id="IPR037066">
    <property type="entry name" value="Plug_dom_sf"/>
</dbReference>
<evidence type="ECO:0000256" key="8">
    <source>
        <dbReference type="ARBA" id="ARBA00023136"/>
    </source>
</evidence>
<evidence type="ECO:0000256" key="5">
    <source>
        <dbReference type="ARBA" id="ARBA00022692"/>
    </source>
</evidence>
<dbReference type="InterPro" id="IPR023997">
    <property type="entry name" value="TonB-dep_OMP_SusC/RagA_CS"/>
</dbReference>
<dbReference type="Pfam" id="PF00593">
    <property type="entry name" value="TonB_dep_Rec_b-barrel"/>
    <property type="match status" value="1"/>
</dbReference>
<evidence type="ECO:0000256" key="11">
    <source>
        <dbReference type="RuleBase" id="RU003357"/>
    </source>
</evidence>
<keyword evidence="7 11" id="KW-0798">TonB box</keyword>
<dbReference type="InterPro" id="IPR012910">
    <property type="entry name" value="Plug_dom"/>
</dbReference>
<dbReference type="Pfam" id="PF07715">
    <property type="entry name" value="Plug"/>
    <property type="match status" value="1"/>
</dbReference>
<dbReference type="AlphaFoldDB" id="A0AA41Y225"/>
<keyword evidence="14" id="KW-0675">Receptor</keyword>
<dbReference type="NCBIfam" id="TIGR04056">
    <property type="entry name" value="OMP_RagA_SusC"/>
    <property type="match status" value="1"/>
</dbReference>
<evidence type="ECO:0000256" key="4">
    <source>
        <dbReference type="ARBA" id="ARBA00022496"/>
    </source>
</evidence>
<feature type="domain" description="Secretin/TonB short N-terminal" evidence="13">
    <location>
        <begin position="49"/>
        <end position="100"/>
    </location>
</feature>
<feature type="signal peptide" evidence="12">
    <location>
        <begin position="1"/>
        <end position="17"/>
    </location>
</feature>
<dbReference type="Gene3D" id="2.60.40.1120">
    <property type="entry name" value="Carboxypeptidase-like, regulatory domain"/>
    <property type="match status" value="1"/>
</dbReference>
<evidence type="ECO:0000256" key="3">
    <source>
        <dbReference type="ARBA" id="ARBA00022452"/>
    </source>
</evidence>
<keyword evidence="4" id="KW-0406">Ion transport</keyword>
<organism evidence="14 15">
    <name type="scientific">Gaoshiqia sediminis</name>
    <dbReference type="NCBI Taxonomy" id="2986998"/>
    <lineage>
        <taxon>Bacteria</taxon>
        <taxon>Pseudomonadati</taxon>
        <taxon>Bacteroidota</taxon>
        <taxon>Bacteroidia</taxon>
        <taxon>Marinilabiliales</taxon>
        <taxon>Prolixibacteraceae</taxon>
        <taxon>Gaoshiqia</taxon>
    </lineage>
</organism>
<evidence type="ECO:0000256" key="7">
    <source>
        <dbReference type="ARBA" id="ARBA00023077"/>
    </source>
</evidence>
<proteinExistence type="inferred from homology"/>
<dbReference type="EMBL" id="JAPAAF010000004">
    <property type="protein sequence ID" value="MCW0482039.1"/>
    <property type="molecule type" value="Genomic_DNA"/>
</dbReference>
<name>A0AA41Y225_9BACT</name>
<keyword evidence="4" id="KW-0410">Iron transport</keyword>
<keyword evidence="5 10" id="KW-0812">Transmembrane</keyword>
<evidence type="ECO:0000256" key="2">
    <source>
        <dbReference type="ARBA" id="ARBA00022448"/>
    </source>
</evidence>
<dbReference type="InterPro" id="IPR036942">
    <property type="entry name" value="Beta-barrel_TonB_sf"/>
</dbReference>
<dbReference type="Pfam" id="PF13715">
    <property type="entry name" value="CarbopepD_reg_2"/>
    <property type="match status" value="1"/>
</dbReference>
<feature type="chain" id="PRO_5041329432" evidence="12">
    <location>
        <begin position="18"/>
        <end position="1093"/>
    </location>
</feature>
<reference evidence="14" key="1">
    <citation type="submission" date="2022-10" db="EMBL/GenBank/DDBJ databases">
        <title>Gaoshiqiia sediminis gen. nov., sp. nov., isolated from coastal sediment.</title>
        <authorList>
            <person name="Yu W.X."/>
            <person name="Mu D.S."/>
            <person name="Du J.Z."/>
            <person name="Liang Y.Q."/>
        </authorList>
    </citation>
    <scope>NUCLEOTIDE SEQUENCE</scope>
    <source>
        <strain evidence="14">A06</strain>
    </source>
</reference>
<dbReference type="InterPro" id="IPR039426">
    <property type="entry name" value="TonB-dep_rcpt-like"/>
</dbReference>
<evidence type="ECO:0000313" key="15">
    <source>
        <dbReference type="Proteomes" id="UP001163821"/>
    </source>
</evidence>
<dbReference type="Proteomes" id="UP001163821">
    <property type="component" value="Unassembled WGS sequence"/>
</dbReference>
<comment type="caution">
    <text evidence="14">The sequence shown here is derived from an EMBL/GenBank/DDBJ whole genome shotgun (WGS) entry which is preliminary data.</text>
</comment>
<comment type="subcellular location">
    <subcellularLocation>
        <location evidence="1 10">Cell outer membrane</location>
        <topology evidence="1 10">Multi-pass membrane protein</topology>
    </subcellularLocation>
</comment>
<dbReference type="FunFam" id="2.60.40.1120:FF:000003">
    <property type="entry name" value="Outer membrane protein Omp121"/>
    <property type="match status" value="1"/>
</dbReference>
<evidence type="ECO:0000256" key="1">
    <source>
        <dbReference type="ARBA" id="ARBA00004571"/>
    </source>
</evidence>
<protein>
    <submittedName>
        <fullName evidence="14">TonB-dependent receptor</fullName>
    </submittedName>
</protein>
<keyword evidence="2 10" id="KW-0813">Transport</keyword>
<evidence type="ECO:0000256" key="9">
    <source>
        <dbReference type="ARBA" id="ARBA00023237"/>
    </source>
</evidence>
<evidence type="ECO:0000259" key="13">
    <source>
        <dbReference type="SMART" id="SM00965"/>
    </source>
</evidence>